<feature type="region of interest" description="Disordered" evidence="1">
    <location>
        <begin position="1"/>
        <end position="26"/>
    </location>
</feature>
<evidence type="ECO:0000256" key="1">
    <source>
        <dbReference type="SAM" id="MobiDB-lite"/>
    </source>
</evidence>
<feature type="compositionally biased region" description="Polar residues" evidence="1">
    <location>
        <begin position="443"/>
        <end position="453"/>
    </location>
</feature>
<reference evidence="2" key="1">
    <citation type="submission" date="2022-07" db="EMBL/GenBank/DDBJ databases">
        <title>Genome Sequence of Leucocoprinus birnbaumii.</title>
        <authorList>
            <person name="Buettner E."/>
        </authorList>
    </citation>
    <scope>NUCLEOTIDE SEQUENCE</scope>
    <source>
        <strain evidence="2">VT141</strain>
    </source>
</reference>
<feature type="region of interest" description="Disordered" evidence="1">
    <location>
        <begin position="411"/>
        <end position="466"/>
    </location>
</feature>
<dbReference type="EMBL" id="JANIEX010000209">
    <property type="protein sequence ID" value="KAJ3570963.1"/>
    <property type="molecule type" value="Genomic_DNA"/>
</dbReference>
<feature type="compositionally biased region" description="Low complexity" evidence="1">
    <location>
        <begin position="144"/>
        <end position="153"/>
    </location>
</feature>
<evidence type="ECO:0000313" key="2">
    <source>
        <dbReference type="EMBL" id="KAJ3570963.1"/>
    </source>
</evidence>
<keyword evidence="3" id="KW-1185">Reference proteome</keyword>
<dbReference type="AlphaFoldDB" id="A0AAD5VWT5"/>
<dbReference type="Proteomes" id="UP001213000">
    <property type="component" value="Unassembled WGS sequence"/>
</dbReference>
<name>A0AAD5VWT5_9AGAR</name>
<comment type="caution">
    <text evidence="2">The sequence shown here is derived from an EMBL/GenBank/DDBJ whole genome shotgun (WGS) entry which is preliminary data.</text>
</comment>
<organism evidence="2 3">
    <name type="scientific">Leucocoprinus birnbaumii</name>
    <dbReference type="NCBI Taxonomy" id="56174"/>
    <lineage>
        <taxon>Eukaryota</taxon>
        <taxon>Fungi</taxon>
        <taxon>Dikarya</taxon>
        <taxon>Basidiomycota</taxon>
        <taxon>Agaricomycotina</taxon>
        <taxon>Agaricomycetes</taxon>
        <taxon>Agaricomycetidae</taxon>
        <taxon>Agaricales</taxon>
        <taxon>Agaricineae</taxon>
        <taxon>Agaricaceae</taxon>
        <taxon>Leucocoprinus</taxon>
    </lineage>
</organism>
<proteinExistence type="predicted"/>
<feature type="region of interest" description="Disordered" evidence="1">
    <location>
        <begin position="132"/>
        <end position="159"/>
    </location>
</feature>
<protein>
    <submittedName>
        <fullName evidence="2">Uncharacterized protein</fullName>
    </submittedName>
</protein>
<sequence>MMETMRSTRAHSKDRAKGKPATSLKTAAVKTYQPCAPWVQEHRRKSGESLGPGFSMIKLYSKQRSVHPSSEIERSPINTQNIGNVRNNSSVQKTIFGPLPSWLESAFVTLPSKHPLRSLVPIAAHEALSPEIHPSSDSTAVDLSKSSPGSSHSLFPLDPDDAPTSPFTLVFNSVYEASGSKFGTSGVQNILQEPLSLQPSTNGDALGPGNDHLRDLRLFTTPGPASTISQAFAPSPIAKTRFDINMFSSPGEHDHEGEAYHEEEIMQPSIEEAEGNGIFKGKGHAVHSIGYEGKKNTQRPLLHCEEFLYELEQINPPGITYRPVYFDSLLEDCLDFEPSMEPHALDISELDFRWTRFDRGGPSQWPNPVPSVETDYDQSLSVVTQVVPLESTDRQPSPDSEDRFHFQAALDETQTKTPADADRERRHKALAPAPGIFLPLLQPSASGTHSPPQSRKESRDSIGWSS</sequence>
<accession>A0AAD5VWT5</accession>
<gene>
    <name evidence="2" type="ORF">NP233_g4062</name>
</gene>
<evidence type="ECO:0000313" key="3">
    <source>
        <dbReference type="Proteomes" id="UP001213000"/>
    </source>
</evidence>